<evidence type="ECO:0000256" key="2">
    <source>
        <dbReference type="ARBA" id="ARBA00022942"/>
    </source>
</evidence>
<comment type="function">
    <text evidence="4">Non-catalytic component of the proteasome.</text>
</comment>
<evidence type="ECO:0000256" key="1">
    <source>
        <dbReference type="ARBA" id="ARBA00022490"/>
    </source>
</evidence>
<dbReference type="GO" id="GO:0051603">
    <property type="term" value="P:proteolysis involved in protein catabolic process"/>
    <property type="evidence" value="ECO:0007669"/>
    <property type="project" value="InterPro"/>
</dbReference>
<proteinExistence type="inferred from homology"/>
<evidence type="ECO:0000313" key="5">
    <source>
        <dbReference type="EMBL" id="CDZ96951.1"/>
    </source>
</evidence>
<reference evidence="5" key="1">
    <citation type="submission" date="2014-08" db="EMBL/GenBank/DDBJ databases">
        <authorList>
            <person name="Sharma Rahul"/>
            <person name="Thines Marco"/>
        </authorList>
    </citation>
    <scope>NUCLEOTIDE SEQUENCE</scope>
</reference>
<dbReference type="SUPFAM" id="SSF56235">
    <property type="entry name" value="N-terminal nucleophile aminohydrolases (Ntn hydrolases)"/>
    <property type="match status" value="1"/>
</dbReference>
<dbReference type="GO" id="GO:0005634">
    <property type="term" value="C:nucleus"/>
    <property type="evidence" value="ECO:0007669"/>
    <property type="project" value="UniProtKB-SubCell"/>
</dbReference>
<dbReference type="Pfam" id="PF00227">
    <property type="entry name" value="Proteasome"/>
    <property type="match status" value="1"/>
</dbReference>
<dbReference type="InterPro" id="IPR016295">
    <property type="entry name" value="Proteasome_beta4"/>
</dbReference>
<dbReference type="Gene3D" id="3.60.20.10">
    <property type="entry name" value="Glutamine Phosphoribosylpyrophosphate, subunit 1, domain 1"/>
    <property type="match status" value="1"/>
</dbReference>
<dbReference type="CDD" id="cd03760">
    <property type="entry name" value="proteasome_beta_type_4"/>
    <property type="match status" value="1"/>
</dbReference>
<keyword evidence="3 4" id="KW-0539">Nucleus</keyword>
<comment type="similarity">
    <text evidence="4">Belongs to the peptidase T1B family.</text>
</comment>
<accession>A0A0F7SEQ3</accession>
<dbReference type="PANTHER" id="PTHR32194:SF6">
    <property type="entry name" value="PROTEASOME SUBUNIT BETA"/>
    <property type="match status" value="1"/>
</dbReference>
<dbReference type="PIRSF" id="PIRSF001213">
    <property type="entry name" value="Psome_endopept_beta"/>
    <property type="match status" value="1"/>
</dbReference>
<dbReference type="GO" id="GO:0019774">
    <property type="term" value="C:proteasome core complex, beta-subunit complex"/>
    <property type="evidence" value="ECO:0007669"/>
    <property type="project" value="UniProtKB-UniRule"/>
</dbReference>
<keyword evidence="2 4" id="KW-0647">Proteasome</keyword>
<dbReference type="EMBL" id="LN483167">
    <property type="protein sequence ID" value="CDZ96951.1"/>
    <property type="molecule type" value="Genomic_DNA"/>
</dbReference>
<dbReference type="InterPro" id="IPR016050">
    <property type="entry name" value="Proteasome_bsu_CS"/>
</dbReference>
<dbReference type="PANTHER" id="PTHR32194">
    <property type="entry name" value="METALLOPROTEASE TLDD"/>
    <property type="match status" value="1"/>
</dbReference>
<evidence type="ECO:0000256" key="3">
    <source>
        <dbReference type="ARBA" id="ARBA00023242"/>
    </source>
</evidence>
<dbReference type="FunFam" id="3.60.20.10:FF:000014">
    <property type="entry name" value="Proteasome subunit beta type-7"/>
    <property type="match status" value="1"/>
</dbReference>
<keyword evidence="1 4" id="KW-0963">Cytoplasm</keyword>
<comment type="subcellular location">
    <subcellularLocation>
        <location evidence="4">Cytoplasm</location>
    </subcellularLocation>
    <subcellularLocation>
        <location evidence="4">Nucleus</location>
    </subcellularLocation>
</comment>
<evidence type="ECO:0000256" key="4">
    <source>
        <dbReference type="PIRNR" id="PIRNR001213"/>
    </source>
</evidence>
<dbReference type="AlphaFoldDB" id="A0A0F7SEQ3"/>
<sequence>MDHFPLSWGRPRNENSQDMFNAAPMYKPQDWEAKAFGLDGGSHGQMDEISHTQQPIVTGTSVLALKYKDGIMLAADTLASYGSLARFKDIERLKPIGDYTVIGAGGDMSDFQFLEKTLEGLVIEEANTSDGHNLGPKEVYSYLSKYMYARRTKMNPLWNSLLVGGVKNGERFLGYVDLIGTTYTASTLATGYGSYIAQPLLRKAVEGNEDTLTREQAEQVMIECMKVLYYRDARSLNKFQIATVTSAGVEISETMSAKTEWAFAEKLRGYGAQTQ</sequence>
<dbReference type="InterPro" id="IPR029055">
    <property type="entry name" value="Ntn_hydrolases_N"/>
</dbReference>
<dbReference type="InterPro" id="IPR001353">
    <property type="entry name" value="Proteasome_sua/b"/>
</dbReference>
<dbReference type="InterPro" id="IPR023333">
    <property type="entry name" value="Proteasome_suB-type"/>
</dbReference>
<dbReference type="PROSITE" id="PS51476">
    <property type="entry name" value="PROTEASOME_BETA_2"/>
    <property type="match status" value="1"/>
</dbReference>
<organism evidence="5">
    <name type="scientific">Phaffia rhodozyma</name>
    <name type="common">Yeast</name>
    <name type="synonym">Xanthophyllomyces dendrorhous</name>
    <dbReference type="NCBI Taxonomy" id="264483"/>
    <lineage>
        <taxon>Eukaryota</taxon>
        <taxon>Fungi</taxon>
        <taxon>Dikarya</taxon>
        <taxon>Basidiomycota</taxon>
        <taxon>Agaricomycotina</taxon>
        <taxon>Tremellomycetes</taxon>
        <taxon>Cystofilobasidiales</taxon>
        <taxon>Mrakiaceae</taxon>
        <taxon>Phaffia</taxon>
    </lineage>
</organism>
<dbReference type="PROSITE" id="PS00854">
    <property type="entry name" value="PROTEASOME_BETA_1"/>
    <property type="match status" value="1"/>
</dbReference>
<protein>
    <recommendedName>
        <fullName evidence="4">Proteasome subunit beta</fullName>
    </recommendedName>
</protein>
<name>A0A0F7SEQ3_PHARH</name>
<dbReference type="GO" id="GO:0005737">
    <property type="term" value="C:cytoplasm"/>
    <property type="evidence" value="ECO:0007669"/>
    <property type="project" value="UniProtKB-SubCell"/>
</dbReference>